<dbReference type="CDD" id="cd00093">
    <property type="entry name" value="HTH_XRE"/>
    <property type="match status" value="1"/>
</dbReference>
<dbReference type="OrthoDB" id="7349669at2"/>
<evidence type="ECO:0000313" key="2">
    <source>
        <dbReference type="EMBL" id="GBC60567.1"/>
    </source>
</evidence>
<dbReference type="InterPro" id="IPR022453">
    <property type="entry name" value="Znf_MqsA-type"/>
</dbReference>
<dbReference type="NCBIfam" id="TIGR03831">
    <property type="entry name" value="YgiT_finger"/>
    <property type="match status" value="1"/>
</dbReference>
<comment type="caution">
    <text evidence="2">The sequence shown here is derived from an EMBL/GenBank/DDBJ whole genome shotgun (WGS) entry which is preliminary data.</text>
</comment>
<evidence type="ECO:0000259" key="1">
    <source>
        <dbReference type="PROSITE" id="PS50943"/>
    </source>
</evidence>
<dbReference type="Proteomes" id="UP000288096">
    <property type="component" value="Unassembled WGS sequence"/>
</dbReference>
<dbReference type="Gene3D" id="1.10.260.40">
    <property type="entry name" value="lambda repressor-like DNA-binding domains"/>
    <property type="match status" value="1"/>
</dbReference>
<sequence>MYKDGDMCPICGQATLERSVIDETFEYKGREITVSDYVIHTCPECGESVVDPESLRSSEKIIRDFQRRTDGLLTSDEIRRTRKASGFTQEAFGKILGGGVKGFARYENGQVTQSRAMDNLLRIIDRYPFALDVITKGPSAGEERARTFQYDKSITSGQKNIVYTFCASDRYYDYDVNAVGER</sequence>
<feature type="domain" description="HTH cro/C1-type" evidence="1">
    <location>
        <begin position="78"/>
        <end position="134"/>
    </location>
</feature>
<dbReference type="SUPFAM" id="SSF47413">
    <property type="entry name" value="lambda repressor-like DNA-binding domains"/>
    <property type="match status" value="1"/>
</dbReference>
<dbReference type="EMBL" id="BEXT01000001">
    <property type="protein sequence ID" value="GBC60567.1"/>
    <property type="molecule type" value="Genomic_DNA"/>
</dbReference>
<protein>
    <submittedName>
        <fullName evidence="2">Type II toxin-antitoxin system MqsA family antit oxin</fullName>
    </submittedName>
</protein>
<dbReference type="GO" id="GO:0003677">
    <property type="term" value="F:DNA binding"/>
    <property type="evidence" value="ECO:0007669"/>
    <property type="project" value="InterPro"/>
</dbReference>
<dbReference type="RefSeq" id="WP_124327966.1">
    <property type="nucleotide sequence ID" value="NZ_BEXT01000001.1"/>
</dbReference>
<name>A0A401FUA5_9BACT</name>
<dbReference type="Pfam" id="PF15731">
    <property type="entry name" value="MqsA_antitoxin"/>
    <property type="match status" value="1"/>
</dbReference>
<reference evidence="3" key="1">
    <citation type="submission" date="2017-11" db="EMBL/GenBank/DDBJ databases">
        <authorList>
            <person name="Watanabe M."/>
            <person name="Kojima H."/>
        </authorList>
    </citation>
    <scope>NUCLEOTIDE SEQUENCE [LARGE SCALE GENOMIC DNA]</scope>
    <source>
        <strain evidence="3">Tokyo 01</strain>
    </source>
</reference>
<dbReference type="AlphaFoldDB" id="A0A401FUA5"/>
<evidence type="ECO:0000313" key="3">
    <source>
        <dbReference type="Proteomes" id="UP000288096"/>
    </source>
</evidence>
<organism evidence="2 3">
    <name type="scientific">Desulfonema ishimotonii</name>
    <dbReference type="NCBI Taxonomy" id="45657"/>
    <lineage>
        <taxon>Bacteria</taxon>
        <taxon>Pseudomonadati</taxon>
        <taxon>Thermodesulfobacteriota</taxon>
        <taxon>Desulfobacteria</taxon>
        <taxon>Desulfobacterales</taxon>
        <taxon>Desulfococcaceae</taxon>
        <taxon>Desulfonema</taxon>
    </lineage>
</organism>
<dbReference type="InterPro" id="IPR001387">
    <property type="entry name" value="Cro/C1-type_HTH"/>
</dbReference>
<proteinExistence type="predicted"/>
<dbReference type="InterPro" id="IPR032758">
    <property type="entry name" value="MqsA/HigA-2"/>
</dbReference>
<reference evidence="3" key="2">
    <citation type="submission" date="2019-01" db="EMBL/GenBank/DDBJ databases">
        <title>Genome sequence of Desulfonema ishimotonii strain Tokyo 01.</title>
        <authorList>
            <person name="Fukui M."/>
        </authorList>
    </citation>
    <scope>NUCLEOTIDE SEQUENCE [LARGE SCALE GENOMIC DNA]</scope>
    <source>
        <strain evidence="3">Tokyo 01</strain>
    </source>
</reference>
<dbReference type="InterPro" id="IPR010982">
    <property type="entry name" value="Lambda_DNA-bd_dom_sf"/>
</dbReference>
<accession>A0A401FUA5</accession>
<dbReference type="PROSITE" id="PS50943">
    <property type="entry name" value="HTH_CROC1"/>
    <property type="match status" value="1"/>
</dbReference>
<dbReference type="InterPro" id="IPR022452">
    <property type="entry name" value="MqsA"/>
</dbReference>
<dbReference type="NCBIfam" id="TIGR03830">
    <property type="entry name" value="CxxCG_CxxCG_HTH"/>
    <property type="match status" value="1"/>
</dbReference>
<dbReference type="Gene3D" id="3.10.20.860">
    <property type="match status" value="1"/>
</dbReference>
<gene>
    <name evidence="2" type="ORF">DENIS_1524</name>
</gene>
<keyword evidence="3" id="KW-1185">Reference proteome</keyword>